<organism evidence="3 4">
    <name type="scientific">Amniculicola lignicola CBS 123094</name>
    <dbReference type="NCBI Taxonomy" id="1392246"/>
    <lineage>
        <taxon>Eukaryota</taxon>
        <taxon>Fungi</taxon>
        <taxon>Dikarya</taxon>
        <taxon>Ascomycota</taxon>
        <taxon>Pezizomycotina</taxon>
        <taxon>Dothideomycetes</taxon>
        <taxon>Pleosporomycetidae</taxon>
        <taxon>Pleosporales</taxon>
        <taxon>Amniculicolaceae</taxon>
        <taxon>Amniculicola</taxon>
    </lineage>
</organism>
<dbReference type="EMBL" id="ML977568">
    <property type="protein sequence ID" value="KAF2004287.1"/>
    <property type="molecule type" value="Genomic_DNA"/>
</dbReference>
<dbReference type="PANTHER" id="PTHR23389">
    <property type="entry name" value="CHROMOSOME TRANSMISSION FIDELITY FACTOR 18"/>
    <property type="match status" value="1"/>
</dbReference>
<sequence>MNLEENKVVHPFFSKPLRNPSPAPQPPVNETPIDGDDDLVYPQAATEGQPAKRRKRTATKSDDLKAKGQTSSERFTGKASGVVDAHQEDDAENGMPGLEADPNMDRRKRRKTASPPASDEQHVPKEVEPEVDAVTKPSIEETVLIEGEGEDHTTPPATGTLRRVRTRVASEALDQDSAAPESTSDTAQVKKTTPKKILKVSKNGKLLSPTSIKPAPEVPPSPRKKRGRKPKQKLSPTTTIIKYGSDAQSRQILGQKIDDILERKRSRAPRKPLVKPPTKPAGPPKPTHPFFRGKPAPTKEEIVPNKEVKVAPAPRTPRKSAATPGKLRMERRALQSPKSMPAFGPLAGDSRAPKKMKNIVPTVPQEEDLISRLAEQLKPSIARSVNSTSNDAEYVRLPTRILTTGIDIQGRVHRELRTLNTPHRVHPAVTALLNDIENTLTPFDKGECETQTWTQKYAPCSAAHALQPGKEVRVLRDWLESLTIKAVESRKDGLKLVGPPDIKPPKKKRRKIEDDFIVSSNEDEDEDLLEFSDGDEYGPNVLRSGLKSMKRPRTSRSKNVVVMSGPSGCGKSAAIYAVAKELGFDVFEINSSSRRSGKDILDKVGDMSENHLVNQKRDVLQVEKDATTGEDTDVERMSKAFQKDLESGRQGTMKSFFTSTPLPAAKPVPEPKSNDIGLSRAVSTAQNTLPTAKAPRKAQKQSLILFEEADVLFEEDQQFWSQVIRLAAQSKRPIIITCNNESLIPVYDLPLGAILRLSPPPVDLATDYMLALAAREGHILERKAVCDLFKSKNHDLRASITDLDFWCQMSVGDKKGGLEWIYQRWPAGKDVDEHGRVVRVASEGTYQSGMGMLPHDISATVSNCGFDKEEELLNDIWVNWGLNPNKLTKSLLEESSSSTLKDLEHLDSLLALTSAADIYCHIGLPSYDRDFDQPVDPSLPPMSAKDRLNYTEAAPVMQVDHVSDFASLNTSLYVQTHLNIQRAFGTSSLQDEDRRVKNEHDYATAILHYHTSRVPESLSRPDFSFAFDILAAPPSATLAFNTSYQLVPSSFDRTFRIVTEDLAPYVRAIVSHEQILDSERLRMGNLLSEGGRSKRPRTTRTSRVTMEGGRRETKRRDRWFDKNLNFYTVMGTAGKAWSGLGALAEQGEGSSRMDDSAVSAQEE</sequence>
<dbReference type="InterPro" id="IPR003593">
    <property type="entry name" value="AAA+_ATPase"/>
</dbReference>
<feature type="compositionally biased region" description="Pro residues" evidence="1">
    <location>
        <begin position="274"/>
        <end position="287"/>
    </location>
</feature>
<protein>
    <submittedName>
        <fullName evidence="3">P-loop containing nucleoside triphosphate hydrolase protein</fullName>
    </submittedName>
</protein>
<accession>A0A6A5WRV8</accession>
<dbReference type="PANTHER" id="PTHR23389:SF21">
    <property type="entry name" value="ATPASE FAMILY AAA DOMAIN-CONTAINING PROTEIN 5"/>
    <property type="match status" value="1"/>
</dbReference>
<dbReference type="SMART" id="SM00382">
    <property type="entry name" value="AAA"/>
    <property type="match status" value="1"/>
</dbReference>
<feature type="compositionally biased region" description="Polar residues" evidence="1">
    <location>
        <begin position="180"/>
        <end position="191"/>
    </location>
</feature>
<dbReference type="AlphaFoldDB" id="A0A6A5WRV8"/>
<feature type="compositionally biased region" description="Basic and acidic residues" evidence="1">
    <location>
        <begin position="119"/>
        <end position="128"/>
    </location>
</feature>
<dbReference type="OrthoDB" id="9996895at2759"/>
<evidence type="ECO:0000256" key="1">
    <source>
        <dbReference type="SAM" id="MobiDB-lite"/>
    </source>
</evidence>
<dbReference type="InterPro" id="IPR027417">
    <property type="entry name" value="P-loop_NTPase"/>
</dbReference>
<feature type="domain" description="AAA+ ATPase" evidence="2">
    <location>
        <begin position="557"/>
        <end position="770"/>
    </location>
</feature>
<feature type="compositionally biased region" description="Basic residues" evidence="1">
    <location>
        <begin position="264"/>
        <end position="273"/>
    </location>
</feature>
<evidence type="ECO:0000313" key="4">
    <source>
        <dbReference type="Proteomes" id="UP000799779"/>
    </source>
</evidence>
<dbReference type="Pfam" id="PF00004">
    <property type="entry name" value="AAA"/>
    <property type="match status" value="1"/>
</dbReference>
<feature type="region of interest" description="Disordered" evidence="1">
    <location>
        <begin position="1"/>
        <end position="297"/>
    </location>
</feature>
<keyword evidence="3" id="KW-0378">Hydrolase</keyword>
<dbReference type="SUPFAM" id="SSF52540">
    <property type="entry name" value="P-loop containing nucleoside triphosphate hydrolases"/>
    <property type="match status" value="1"/>
</dbReference>
<dbReference type="InterPro" id="IPR003959">
    <property type="entry name" value="ATPase_AAA_core"/>
</dbReference>
<dbReference type="GO" id="GO:0005524">
    <property type="term" value="F:ATP binding"/>
    <property type="evidence" value="ECO:0007669"/>
    <property type="project" value="InterPro"/>
</dbReference>
<dbReference type="Proteomes" id="UP000799779">
    <property type="component" value="Unassembled WGS sequence"/>
</dbReference>
<reference evidence="3" key="1">
    <citation type="journal article" date="2020" name="Stud. Mycol.">
        <title>101 Dothideomycetes genomes: a test case for predicting lifestyles and emergence of pathogens.</title>
        <authorList>
            <person name="Haridas S."/>
            <person name="Albert R."/>
            <person name="Binder M."/>
            <person name="Bloem J."/>
            <person name="Labutti K."/>
            <person name="Salamov A."/>
            <person name="Andreopoulos B."/>
            <person name="Baker S."/>
            <person name="Barry K."/>
            <person name="Bills G."/>
            <person name="Bluhm B."/>
            <person name="Cannon C."/>
            <person name="Castanera R."/>
            <person name="Culley D."/>
            <person name="Daum C."/>
            <person name="Ezra D."/>
            <person name="Gonzalez J."/>
            <person name="Henrissat B."/>
            <person name="Kuo A."/>
            <person name="Liang C."/>
            <person name="Lipzen A."/>
            <person name="Lutzoni F."/>
            <person name="Magnuson J."/>
            <person name="Mondo S."/>
            <person name="Nolan M."/>
            <person name="Ohm R."/>
            <person name="Pangilinan J."/>
            <person name="Park H.-J."/>
            <person name="Ramirez L."/>
            <person name="Alfaro M."/>
            <person name="Sun H."/>
            <person name="Tritt A."/>
            <person name="Yoshinaga Y."/>
            <person name="Zwiers L.-H."/>
            <person name="Turgeon B."/>
            <person name="Goodwin S."/>
            <person name="Spatafora J."/>
            <person name="Crous P."/>
            <person name="Grigoriev I."/>
        </authorList>
    </citation>
    <scope>NUCLEOTIDE SEQUENCE</scope>
    <source>
        <strain evidence="3">CBS 123094</strain>
    </source>
</reference>
<dbReference type="Gene3D" id="3.40.50.300">
    <property type="entry name" value="P-loop containing nucleotide triphosphate hydrolases"/>
    <property type="match status" value="1"/>
</dbReference>
<dbReference type="GO" id="GO:0005634">
    <property type="term" value="C:nucleus"/>
    <property type="evidence" value="ECO:0007669"/>
    <property type="project" value="TreeGrafter"/>
</dbReference>
<proteinExistence type="predicted"/>
<evidence type="ECO:0000259" key="2">
    <source>
        <dbReference type="SMART" id="SM00382"/>
    </source>
</evidence>
<dbReference type="GO" id="GO:0003677">
    <property type="term" value="F:DNA binding"/>
    <property type="evidence" value="ECO:0007669"/>
    <property type="project" value="TreeGrafter"/>
</dbReference>
<name>A0A6A5WRV8_9PLEO</name>
<feature type="compositionally biased region" description="Polar residues" evidence="1">
    <location>
        <begin position="234"/>
        <end position="252"/>
    </location>
</feature>
<gene>
    <name evidence="3" type="ORF">P154DRAFT_427257</name>
</gene>
<evidence type="ECO:0000313" key="3">
    <source>
        <dbReference type="EMBL" id="KAF2004287.1"/>
    </source>
</evidence>
<keyword evidence="4" id="KW-1185">Reference proteome</keyword>
<feature type="compositionally biased region" description="Basic residues" evidence="1">
    <location>
        <begin position="222"/>
        <end position="232"/>
    </location>
</feature>
<dbReference type="GO" id="GO:0016887">
    <property type="term" value="F:ATP hydrolysis activity"/>
    <property type="evidence" value="ECO:0007669"/>
    <property type="project" value="InterPro"/>
</dbReference>
<feature type="compositionally biased region" description="Pro residues" evidence="1">
    <location>
        <begin position="19"/>
        <end position="29"/>
    </location>
</feature>